<protein>
    <recommendedName>
        <fullName evidence="7">Palmitoyltransferase</fullName>
        <ecNumber evidence="7">2.3.1.225</ecNumber>
    </recommendedName>
</protein>
<keyword evidence="6 7" id="KW-0012">Acyltransferase</keyword>
<dbReference type="AlphaFoldDB" id="A0A8J2NK69"/>
<keyword evidence="4 7" id="KW-1133">Transmembrane helix</keyword>
<evidence type="ECO:0000256" key="1">
    <source>
        <dbReference type="ARBA" id="ARBA00004141"/>
    </source>
</evidence>
<comment type="catalytic activity">
    <reaction evidence="7">
        <text>L-cysteinyl-[protein] + hexadecanoyl-CoA = S-hexadecanoyl-L-cysteinyl-[protein] + CoA</text>
        <dbReference type="Rhea" id="RHEA:36683"/>
        <dbReference type="Rhea" id="RHEA-COMP:10131"/>
        <dbReference type="Rhea" id="RHEA-COMP:11032"/>
        <dbReference type="ChEBI" id="CHEBI:29950"/>
        <dbReference type="ChEBI" id="CHEBI:57287"/>
        <dbReference type="ChEBI" id="CHEBI:57379"/>
        <dbReference type="ChEBI" id="CHEBI:74151"/>
        <dbReference type="EC" id="2.3.1.225"/>
    </reaction>
</comment>
<evidence type="ECO:0000259" key="8">
    <source>
        <dbReference type="Pfam" id="PF01529"/>
    </source>
</evidence>
<dbReference type="Pfam" id="PF01529">
    <property type="entry name" value="DHHC"/>
    <property type="match status" value="1"/>
</dbReference>
<evidence type="ECO:0000256" key="3">
    <source>
        <dbReference type="ARBA" id="ARBA00022692"/>
    </source>
</evidence>
<dbReference type="InterPro" id="IPR039859">
    <property type="entry name" value="PFA4/ZDH16/20/ERF2-like"/>
</dbReference>
<proteinExistence type="inferred from homology"/>
<feature type="transmembrane region" description="Helical" evidence="7">
    <location>
        <begin position="146"/>
        <end position="165"/>
    </location>
</feature>
<evidence type="ECO:0000256" key="6">
    <source>
        <dbReference type="ARBA" id="ARBA00023315"/>
    </source>
</evidence>
<evidence type="ECO:0000313" key="10">
    <source>
        <dbReference type="Proteomes" id="UP000708208"/>
    </source>
</evidence>
<evidence type="ECO:0000313" key="9">
    <source>
        <dbReference type="EMBL" id="CAG7674134.1"/>
    </source>
</evidence>
<dbReference type="PANTHER" id="PTHR12246">
    <property type="entry name" value="PALMITOYLTRANSFERASE ZDHHC16"/>
    <property type="match status" value="1"/>
</dbReference>
<dbReference type="OrthoDB" id="331948at2759"/>
<dbReference type="Proteomes" id="UP000708208">
    <property type="component" value="Unassembled WGS sequence"/>
</dbReference>
<dbReference type="GO" id="GO:0019706">
    <property type="term" value="F:protein-cysteine S-palmitoyltransferase activity"/>
    <property type="evidence" value="ECO:0007669"/>
    <property type="project" value="UniProtKB-EC"/>
</dbReference>
<keyword evidence="5 7" id="KW-0472">Membrane</keyword>
<dbReference type="PROSITE" id="PS50216">
    <property type="entry name" value="DHHC"/>
    <property type="match status" value="1"/>
</dbReference>
<feature type="domain" description="Palmitoyltransferase DHHC" evidence="8">
    <location>
        <begin position="96"/>
        <end position="223"/>
    </location>
</feature>
<keyword evidence="10" id="KW-1185">Reference proteome</keyword>
<evidence type="ECO:0000256" key="2">
    <source>
        <dbReference type="ARBA" id="ARBA00022679"/>
    </source>
</evidence>
<dbReference type="InterPro" id="IPR001594">
    <property type="entry name" value="Palmitoyltrfase_DHHC"/>
</dbReference>
<comment type="caution">
    <text evidence="9">The sequence shown here is derived from an EMBL/GenBank/DDBJ whole genome shotgun (WGS) entry which is preliminary data.</text>
</comment>
<comment type="subcellular location">
    <subcellularLocation>
        <location evidence="1">Membrane</location>
        <topology evidence="1">Multi-pass membrane protein</topology>
    </subcellularLocation>
</comment>
<gene>
    <name evidence="9" type="ORF">AFUS01_LOCUS2292</name>
</gene>
<dbReference type="EC" id="2.3.1.225" evidence="7"/>
<evidence type="ECO:0000256" key="4">
    <source>
        <dbReference type="ARBA" id="ARBA00022989"/>
    </source>
</evidence>
<name>A0A8J2NK69_9HEXA</name>
<dbReference type="GO" id="GO:0016020">
    <property type="term" value="C:membrane"/>
    <property type="evidence" value="ECO:0007669"/>
    <property type="project" value="UniProtKB-SubCell"/>
</dbReference>
<evidence type="ECO:0000256" key="7">
    <source>
        <dbReference type="RuleBase" id="RU079119"/>
    </source>
</evidence>
<comment type="domain">
    <text evidence="7">The DHHC domain is required for palmitoyltransferase activity.</text>
</comment>
<evidence type="ECO:0000256" key="5">
    <source>
        <dbReference type="ARBA" id="ARBA00023136"/>
    </source>
</evidence>
<keyword evidence="3 7" id="KW-0812">Transmembrane</keyword>
<comment type="similarity">
    <text evidence="7">Belongs to the DHHC palmitoyltransferase family.</text>
</comment>
<sequence length="269" mass="31056">MPVFRKDPCGIICVFVTYAAVFYADYVVTRWIILTSFYDSLWGSFHLVVFNIIIGFLSAAHMRAVLSDPGIVPLPQSRIDFSDYHAKERSEEGEGNWTICNRCEAYRPPRAHHCRICNRCIRRMDHHCPWINNCVGEWNQKYFMQFLIYVGLLSGYAASLVVYSWTTTDCPYCPTDLLVKQSRVLHSVILMLESLLFGMFVLAIMIDQLSAVFSDETAIEHVKRLGRHRSRKPRMTLLSEICGRGPIFMWFLPCHNGPRGFEPSSNYHV</sequence>
<accession>A0A8J2NK69</accession>
<dbReference type="EMBL" id="CAJVCH010013116">
    <property type="protein sequence ID" value="CAG7674134.1"/>
    <property type="molecule type" value="Genomic_DNA"/>
</dbReference>
<organism evidence="9 10">
    <name type="scientific">Allacma fusca</name>
    <dbReference type="NCBI Taxonomy" id="39272"/>
    <lineage>
        <taxon>Eukaryota</taxon>
        <taxon>Metazoa</taxon>
        <taxon>Ecdysozoa</taxon>
        <taxon>Arthropoda</taxon>
        <taxon>Hexapoda</taxon>
        <taxon>Collembola</taxon>
        <taxon>Symphypleona</taxon>
        <taxon>Sminthuridae</taxon>
        <taxon>Allacma</taxon>
    </lineage>
</organism>
<reference evidence="9" key="1">
    <citation type="submission" date="2021-06" db="EMBL/GenBank/DDBJ databases">
        <authorList>
            <person name="Hodson N. C."/>
            <person name="Mongue J. A."/>
            <person name="Jaron S. K."/>
        </authorList>
    </citation>
    <scope>NUCLEOTIDE SEQUENCE</scope>
</reference>
<feature type="transmembrane region" description="Helical" evidence="7">
    <location>
        <begin position="12"/>
        <end position="33"/>
    </location>
</feature>
<feature type="transmembrane region" description="Helical" evidence="7">
    <location>
        <begin position="185"/>
        <end position="206"/>
    </location>
</feature>
<keyword evidence="2 7" id="KW-0808">Transferase</keyword>
<feature type="transmembrane region" description="Helical" evidence="7">
    <location>
        <begin position="45"/>
        <end position="66"/>
    </location>
</feature>